<dbReference type="InterPro" id="IPR045474">
    <property type="entry name" value="GEVED"/>
</dbReference>
<evidence type="ECO:0000256" key="3">
    <source>
        <dbReference type="ARBA" id="ARBA00022801"/>
    </source>
</evidence>
<evidence type="ECO:0000256" key="6">
    <source>
        <dbReference type="SAM" id="SignalP"/>
    </source>
</evidence>
<feature type="signal peptide" evidence="6">
    <location>
        <begin position="1"/>
        <end position="23"/>
    </location>
</feature>
<dbReference type="AlphaFoldDB" id="A0A4Y8SFY9"/>
<gene>
    <name evidence="10" type="ORF">E2R66_12235</name>
</gene>
<proteinExistence type="inferred from homology"/>
<dbReference type="GO" id="GO:0006508">
    <property type="term" value="P:proteolysis"/>
    <property type="evidence" value="ECO:0007669"/>
    <property type="project" value="UniProtKB-KW"/>
</dbReference>
<name>A0A4Y8SFY9_9SPHI</name>
<feature type="active site" description="Charge relay system" evidence="5">
    <location>
        <position position="131"/>
    </location>
</feature>
<evidence type="ECO:0000256" key="1">
    <source>
        <dbReference type="ARBA" id="ARBA00011073"/>
    </source>
</evidence>
<dbReference type="InterPro" id="IPR026444">
    <property type="entry name" value="Secre_tail"/>
</dbReference>
<dbReference type="Proteomes" id="UP000297540">
    <property type="component" value="Unassembled WGS sequence"/>
</dbReference>
<dbReference type="InterPro" id="IPR008979">
    <property type="entry name" value="Galactose-bd-like_sf"/>
</dbReference>
<evidence type="ECO:0000256" key="4">
    <source>
        <dbReference type="ARBA" id="ARBA00022825"/>
    </source>
</evidence>
<dbReference type="Pfam" id="PF20009">
    <property type="entry name" value="GEVED"/>
    <property type="match status" value="1"/>
</dbReference>
<feature type="active site" description="Charge relay system" evidence="5">
    <location>
        <position position="158"/>
    </location>
</feature>
<keyword evidence="6" id="KW-0732">Signal</keyword>
<dbReference type="PANTHER" id="PTHR43399:SF4">
    <property type="entry name" value="CELL WALL-ASSOCIATED PROTEASE"/>
    <property type="match status" value="1"/>
</dbReference>
<dbReference type="SUPFAM" id="SSF52743">
    <property type="entry name" value="Subtilisin-like"/>
    <property type="match status" value="1"/>
</dbReference>
<organism evidence="10 11">
    <name type="scientific">Mucilaginibacter psychrotolerans</name>
    <dbReference type="NCBI Taxonomy" id="1524096"/>
    <lineage>
        <taxon>Bacteria</taxon>
        <taxon>Pseudomonadati</taxon>
        <taxon>Bacteroidota</taxon>
        <taxon>Sphingobacteriia</taxon>
        <taxon>Sphingobacteriales</taxon>
        <taxon>Sphingobacteriaceae</taxon>
        <taxon>Mucilaginibacter</taxon>
    </lineage>
</organism>
<reference evidence="10 11" key="1">
    <citation type="journal article" date="2017" name="Int. J. Syst. Evol. Microbiol.">
        <title>Mucilaginibacterpsychrotolerans sp. nov., isolated from peatlands.</title>
        <authorList>
            <person name="Deng Y."/>
            <person name="Shen L."/>
            <person name="Xu B."/>
            <person name="Liu Y."/>
            <person name="Gu Z."/>
            <person name="Liu H."/>
            <person name="Zhou Y."/>
        </authorList>
    </citation>
    <scope>NUCLEOTIDE SEQUENCE [LARGE SCALE GENOMIC DNA]</scope>
    <source>
        <strain evidence="10 11">NH7-4</strain>
    </source>
</reference>
<dbReference type="GO" id="GO:0004252">
    <property type="term" value="F:serine-type endopeptidase activity"/>
    <property type="evidence" value="ECO:0007669"/>
    <property type="project" value="UniProtKB-UniRule"/>
</dbReference>
<feature type="domain" description="Secretion system C-terminal sorting" evidence="8">
    <location>
        <begin position="1173"/>
        <end position="1249"/>
    </location>
</feature>
<accession>A0A4Y8SFY9</accession>
<dbReference type="InterPro" id="IPR034058">
    <property type="entry name" value="TagA/B/C/D_pept_dom"/>
</dbReference>
<keyword evidence="11" id="KW-1185">Reference proteome</keyword>
<dbReference type="Gene3D" id="2.60.120.380">
    <property type="match status" value="1"/>
</dbReference>
<dbReference type="InterPro" id="IPR023828">
    <property type="entry name" value="Peptidase_S8_Ser-AS"/>
</dbReference>
<dbReference type="Pfam" id="PF18962">
    <property type="entry name" value="Por_Secre_tail"/>
    <property type="match status" value="1"/>
</dbReference>
<dbReference type="InterPro" id="IPR000209">
    <property type="entry name" value="Peptidase_S8/S53_dom"/>
</dbReference>
<dbReference type="RefSeq" id="WP_133230858.1">
    <property type="nucleotide sequence ID" value="NZ_SOZE01000010.1"/>
</dbReference>
<dbReference type="Pfam" id="PF00082">
    <property type="entry name" value="Peptidase_S8"/>
    <property type="match status" value="1"/>
</dbReference>
<feature type="active site" description="Charge relay system" evidence="5">
    <location>
        <position position="385"/>
    </location>
</feature>
<feature type="chain" id="PRO_5021249288" evidence="6">
    <location>
        <begin position="24"/>
        <end position="1251"/>
    </location>
</feature>
<evidence type="ECO:0000259" key="9">
    <source>
        <dbReference type="Pfam" id="PF20009"/>
    </source>
</evidence>
<dbReference type="Gene3D" id="3.40.50.200">
    <property type="entry name" value="Peptidase S8/S53 domain"/>
    <property type="match status" value="1"/>
</dbReference>
<dbReference type="SUPFAM" id="SSF49785">
    <property type="entry name" value="Galactose-binding domain-like"/>
    <property type="match status" value="1"/>
</dbReference>
<keyword evidence="3 5" id="KW-0378">Hydrolase</keyword>
<dbReference type="PANTHER" id="PTHR43399">
    <property type="entry name" value="SUBTILISIN-RELATED"/>
    <property type="match status" value="1"/>
</dbReference>
<comment type="caution">
    <text evidence="10">The sequence shown here is derived from an EMBL/GenBank/DDBJ whole genome shotgun (WGS) entry which is preliminary data.</text>
</comment>
<evidence type="ECO:0000313" key="11">
    <source>
        <dbReference type="Proteomes" id="UP000297540"/>
    </source>
</evidence>
<dbReference type="PROSITE" id="PS51892">
    <property type="entry name" value="SUBTILASE"/>
    <property type="match status" value="1"/>
</dbReference>
<keyword evidence="4 5" id="KW-0720">Serine protease</keyword>
<comment type="similarity">
    <text evidence="1 5">Belongs to the peptidase S8 family.</text>
</comment>
<dbReference type="CDD" id="cd04842">
    <property type="entry name" value="Peptidases_S8_Kp43_protease"/>
    <property type="match status" value="1"/>
</dbReference>
<sequence>MKKRYSVLLFHILVLCFAAPVFAQKPLVDAAKKQELNRISVQAGQTFNAGQQRAVSLAKGRGWAIRSQTKTGNLKTLQGTNSLGFPVFLVTHNNTIAAATTGTNAVQPGGALGLNLSGSSTFLANRLAIWDGGSVYSSHVEFAGKTITSKDNASVLDHSTHVAGTMVAKGVYGPAKGMAFNMAVLNSWDFDNDVSEMSAAAATGLLLSNHSYGDVAGWEYNSGTGHWEWYGLPGDTEDYNFGFYDSRVQSWDNIAYNAPYYLIVESAGNSRSSNGPAEGEVYYGYATKTNPAIINKGPRPPGISSNDGYDIISTTGNAKNILTVGAVGPLPNGPLNRSDVAVSYFSSWGPTDDGRIKPDLVADGENVLSTGVSSPNSYLTLSGTSMAAPNVTGSLLLLQEYYAQKNNGAYMLSATLKGLACHTAFDAGNVGPDYIYGWGLLNMRTAAQAITDNGAKSLISQNTLAQGQSKTFQVTASGVGPLAVSISWTDPAGTPTTEGVINSRVPKLVNDLDIRVSDGVTTYSPYVLDPNNPSAAATTGDNIRDNIEQVYIANATPGKTYTITVSHKGTLSSGSQAYSLIATGIGGAAYCASAPASASPGASRVDNFTLSNVNHTAVTGCGGYTDNTTLTLQLEQAKTYPFSITLGSCGGNFNKAAKIFVDWNGDGTFGADELAATTTVVNGTATYTGNITVPLSVVPGNFGLLRVVLTETSDAATITACGTYAKGETQDYRVQFAKPVADAGVSAIVNAEDGTSCAVATAVTVRLKNYGSAGISNLPVTVTVTSPNSTVVTFNEVYTGTISPLDEVDFTLSGKFNTLAGATYTIAAETRLAGDPITANDKTTGTISISLPPALGTLSAYLCNNNNTYLLNGTGDGQLLWYKSATDALPIAFGPIASTTVAPTNNTFYAGLNDFSGNVGPATKSAFTGGGYNQFGPSVVVYTNVPVVLETARMYFGNPGKLTFTVTNANGETVSTTTINASATRSTPGPGAQTNDPADEGTLVNLNLTLPTAGTYAITPTYDTSVTVFRNNGGVAGYPFKIGNIFSIMGNTAVSPTNASDTTYYKTFYYYFYDLHVKSMGCPSAARLPAAVNKPVITRVDDVLTSNFAEGNQWYLNGVAVAGATGATYAPIQSGKYTTEVTLNTGCVSRSDEFAFALVAKHPDASTDIGLTLFPVPAVDNLNVLFVAKAAGTAKIELVNTAGQIVYQQEQTVTAGNFSTAVNTTNQMPGTYVLRVTLGQKVYAKKVIIVK</sequence>
<evidence type="ECO:0000259" key="7">
    <source>
        <dbReference type="Pfam" id="PF00082"/>
    </source>
</evidence>
<dbReference type="InterPro" id="IPR051048">
    <property type="entry name" value="Peptidase_S8/S53_subtilisin"/>
</dbReference>
<protein>
    <submittedName>
        <fullName evidence="10">T9SS type A sorting domain-containing protein</fullName>
    </submittedName>
</protein>
<evidence type="ECO:0000256" key="5">
    <source>
        <dbReference type="PROSITE-ProRule" id="PRU01240"/>
    </source>
</evidence>
<feature type="domain" description="Peptidase S8/S53" evidence="7">
    <location>
        <begin position="138"/>
        <end position="439"/>
    </location>
</feature>
<feature type="domain" description="GEVED" evidence="9">
    <location>
        <begin position="658"/>
        <end position="735"/>
    </location>
</feature>
<evidence type="ECO:0000256" key="2">
    <source>
        <dbReference type="ARBA" id="ARBA00022670"/>
    </source>
</evidence>
<keyword evidence="2 5" id="KW-0645">Protease</keyword>
<evidence type="ECO:0000259" key="8">
    <source>
        <dbReference type="Pfam" id="PF18962"/>
    </source>
</evidence>
<evidence type="ECO:0000313" key="10">
    <source>
        <dbReference type="EMBL" id="TFF37555.1"/>
    </source>
</evidence>
<dbReference type="PROSITE" id="PS00138">
    <property type="entry name" value="SUBTILASE_SER"/>
    <property type="match status" value="1"/>
</dbReference>
<dbReference type="NCBIfam" id="TIGR04183">
    <property type="entry name" value="Por_Secre_tail"/>
    <property type="match status" value="1"/>
</dbReference>
<dbReference type="EMBL" id="SOZE01000010">
    <property type="protein sequence ID" value="TFF37555.1"/>
    <property type="molecule type" value="Genomic_DNA"/>
</dbReference>
<dbReference type="OrthoDB" id="9792152at2"/>
<dbReference type="InterPro" id="IPR036852">
    <property type="entry name" value="Peptidase_S8/S53_dom_sf"/>
</dbReference>